<proteinExistence type="predicted"/>
<name>A0A7X2IPU4_9BURK</name>
<dbReference type="SUPFAM" id="SSF51905">
    <property type="entry name" value="FAD/NAD(P)-binding domain"/>
    <property type="match status" value="1"/>
</dbReference>
<dbReference type="RefSeq" id="WP_154376622.1">
    <property type="nucleotide sequence ID" value="NZ_WKJJ01000011.1"/>
</dbReference>
<dbReference type="Pfam" id="PF13450">
    <property type="entry name" value="NAD_binding_8"/>
    <property type="match status" value="1"/>
</dbReference>
<protein>
    <submittedName>
        <fullName evidence="1">NAD(P)-binding protein</fullName>
    </submittedName>
</protein>
<comment type="caution">
    <text evidence="1">The sequence shown here is derived from an EMBL/GenBank/DDBJ whole genome shotgun (WGS) entry which is preliminary data.</text>
</comment>
<dbReference type="SUPFAM" id="SSF53756">
    <property type="entry name" value="UDP-Glycosyltransferase/glycogen phosphorylase"/>
    <property type="match status" value="1"/>
</dbReference>
<dbReference type="GO" id="GO:0008767">
    <property type="term" value="F:UDP-galactopyranose mutase activity"/>
    <property type="evidence" value="ECO:0007669"/>
    <property type="project" value="TreeGrafter"/>
</dbReference>
<dbReference type="GO" id="GO:0050660">
    <property type="term" value="F:flavin adenine dinucleotide binding"/>
    <property type="evidence" value="ECO:0007669"/>
    <property type="project" value="TreeGrafter"/>
</dbReference>
<organism evidence="1 2">
    <name type="scientific">Pseudoduganella rivuli</name>
    <dbReference type="NCBI Taxonomy" id="2666085"/>
    <lineage>
        <taxon>Bacteria</taxon>
        <taxon>Pseudomonadati</taxon>
        <taxon>Pseudomonadota</taxon>
        <taxon>Betaproteobacteria</taxon>
        <taxon>Burkholderiales</taxon>
        <taxon>Oxalobacteraceae</taxon>
        <taxon>Telluria group</taxon>
        <taxon>Pseudoduganella</taxon>
    </lineage>
</organism>
<dbReference type="Pfam" id="PF13692">
    <property type="entry name" value="Glyco_trans_1_4"/>
    <property type="match status" value="1"/>
</dbReference>
<dbReference type="PANTHER" id="PTHR21197">
    <property type="entry name" value="UDP-GALACTOPYRANOSE MUTASE"/>
    <property type="match status" value="1"/>
</dbReference>
<dbReference type="Gene3D" id="3.40.50.2000">
    <property type="entry name" value="Glycogen Phosphorylase B"/>
    <property type="match status" value="1"/>
</dbReference>
<dbReference type="Gene3D" id="3.20.20.80">
    <property type="entry name" value="Glycosidases"/>
    <property type="match status" value="1"/>
</dbReference>
<accession>A0A7X2IPU4</accession>
<dbReference type="PANTHER" id="PTHR21197:SF0">
    <property type="entry name" value="UDP-GALACTOPYRANOSE MUTASE"/>
    <property type="match status" value="1"/>
</dbReference>
<dbReference type="Proteomes" id="UP000446768">
    <property type="component" value="Unassembled WGS sequence"/>
</dbReference>
<sequence>MTFEAPPFASFWQAGYEGADHVNHAGRPQDMNLVTGHLERAREDYERLAEFGIRTVRESIGWRLVERNGVFDFSVIEDRARAAQELGLQVCWTFCHYGLPDDIDLYAPEFITRFARYCRAAAEFLAPYVGDTPVYSPINEISFMCWGLSVHMFRHKNMDHPDPGEEGKRQLVRATIAGCDAIREVAPGARILQCDPVIHVVAPLDHPEWAGQAAGWRASQFDAWDMLCGARAPELGGAPKYLDIIGCNYYHSNQWESGTNDRLWWHLDHPRREPLHQIMEELWQRYQRPLLLAETSHVGSGRGVWIRECAEQAAMSIERGVDFRGICLYPVVDRPDWDNPAHWHRSGLWDLECGIQGPPNVSLDRVTVAPYATALKQAQRLTAQLCHYNVPQGDTRERIMQTVIVFCHLRWNFVYQRPQQLLSRLAQHYKVLFVEEPVYAEGPAELKMSQPAPNLTVCQPHTPIHAPGFHDDQIALLLPMMDQLATPGEEPIVWFYTPMALPLLAPLHAGLVVYDCMDELAAFSNPPKQLLQREGALLNIADLVFTGGPSLYEAKRSRHSNAHCFPSSVDAVHFEQALDRSNGHPLHDHIGRPRLGFYGVIDERLDAQLVAFLADAHADWELVLVGPIVKIDPASLPQRRNIHYLGQQSYKALPQFLAGWDVCLMPFALNEATRFISPTKVLEYMAAQLPVVSTAIRDVEQPYGDIVAIGHTPEEFLAHCEAALAQTPEQTATMAARMRDVVAGTSWESTVDRMRHLMDTTPPGRRGTRAPPGERAAADVHAPVDGSDTRVQAHGAQGAASVNTLRRPAAGTHRGSAVIIGGGPTGLSAAYHLGADTVLLERNATVGGWCRSIQDNGFTFDHAGHIMFSNDPYVLKLYDVLLGDNQHWQMREAWVYSKQVFTRYPFQGALYGLPPDVIKECIVGAIEARYGNAEAAKPAGCALPDVEDCCADGTTDTANASHSAVQPGPRNFEEFIYKVWGAGIARHFAIPYNRKLWTVPLSEMETSWLGGRVPLPDLGEIIDGALQPVPRPMGPNARFGYPRRGGFQALMNGFLPHIKGRIELDADVAQVLPAEKTVALRDGRRFQYDQLISTMPLPELVKLIGAQAPAHVRAAAQGLRHISIRCVNIGIGRENVTDKHWIYYPEDTIFHRIFVQGNASPECNAPGGFGITCEISYSPWKPLPIDGEELVRRCIADCIKVGMMTPEDTVLTTSLVDMPYAYVVYDHARAQNVKTVREWLARHDIILAGRYSEWEYYNSDHAFLAGKKAAETVQELQRRDRGRQGAGDGGHGGEAVALSAAAFAASGAVGVAGTVGVNAARRDDL</sequence>
<dbReference type="Gene3D" id="3.50.50.60">
    <property type="entry name" value="FAD/NAD(P)-binding domain"/>
    <property type="match status" value="1"/>
</dbReference>
<gene>
    <name evidence="1" type="ORF">GJ700_18740</name>
</gene>
<dbReference type="EMBL" id="WKJJ01000011">
    <property type="protein sequence ID" value="MRV73753.1"/>
    <property type="molecule type" value="Genomic_DNA"/>
</dbReference>
<dbReference type="GO" id="GO:0005829">
    <property type="term" value="C:cytosol"/>
    <property type="evidence" value="ECO:0007669"/>
    <property type="project" value="TreeGrafter"/>
</dbReference>
<reference evidence="1 2" key="1">
    <citation type="submission" date="2019-11" db="EMBL/GenBank/DDBJ databases">
        <title>Novel species isolated from a subtropical stream in China.</title>
        <authorList>
            <person name="Lu H."/>
        </authorList>
    </citation>
    <scope>NUCLEOTIDE SEQUENCE [LARGE SCALE GENOMIC DNA]</scope>
    <source>
        <strain evidence="1 2">FT92W</strain>
    </source>
</reference>
<dbReference type="InterPro" id="IPR017853">
    <property type="entry name" value="GH"/>
</dbReference>
<dbReference type="InterPro" id="IPR036188">
    <property type="entry name" value="FAD/NAD-bd_sf"/>
</dbReference>
<evidence type="ECO:0000313" key="2">
    <source>
        <dbReference type="Proteomes" id="UP000446768"/>
    </source>
</evidence>
<keyword evidence="2" id="KW-1185">Reference proteome</keyword>
<evidence type="ECO:0000313" key="1">
    <source>
        <dbReference type="EMBL" id="MRV73753.1"/>
    </source>
</evidence>
<dbReference type="SUPFAM" id="SSF51445">
    <property type="entry name" value="(Trans)glycosidases"/>
    <property type="match status" value="1"/>
</dbReference>